<dbReference type="PROSITE" id="PS51384">
    <property type="entry name" value="FAD_FR"/>
    <property type="match status" value="1"/>
</dbReference>
<organism evidence="2 3">
    <name type="scientific">Ornithinimicrobium faecis</name>
    <dbReference type="NCBI Taxonomy" id="2934158"/>
    <lineage>
        <taxon>Bacteria</taxon>
        <taxon>Bacillati</taxon>
        <taxon>Actinomycetota</taxon>
        <taxon>Actinomycetes</taxon>
        <taxon>Micrococcales</taxon>
        <taxon>Ornithinimicrobiaceae</taxon>
        <taxon>Ornithinimicrobium</taxon>
    </lineage>
</organism>
<gene>
    <name evidence="2" type="ORF">NF556_10785</name>
</gene>
<dbReference type="Gene3D" id="2.40.30.10">
    <property type="entry name" value="Translation factors"/>
    <property type="match status" value="1"/>
</dbReference>
<dbReference type="Pfam" id="PF08021">
    <property type="entry name" value="FAD_binding_9"/>
    <property type="match status" value="1"/>
</dbReference>
<protein>
    <submittedName>
        <fullName evidence="2">Siderophore-interacting protein</fullName>
    </submittedName>
</protein>
<dbReference type="InterPro" id="IPR007037">
    <property type="entry name" value="SIP_rossman_dom"/>
</dbReference>
<dbReference type="InterPro" id="IPR017927">
    <property type="entry name" value="FAD-bd_FR_type"/>
</dbReference>
<dbReference type="Pfam" id="PF04954">
    <property type="entry name" value="SIP"/>
    <property type="match status" value="1"/>
</dbReference>
<dbReference type="EMBL" id="CP099489">
    <property type="protein sequence ID" value="USQ78148.1"/>
    <property type="molecule type" value="Genomic_DNA"/>
</dbReference>
<evidence type="ECO:0000313" key="3">
    <source>
        <dbReference type="Proteomes" id="UP001056455"/>
    </source>
</evidence>
<keyword evidence="3" id="KW-1185">Reference proteome</keyword>
<dbReference type="PANTHER" id="PTHR30157">
    <property type="entry name" value="FERRIC REDUCTASE, NADPH-DEPENDENT"/>
    <property type="match status" value="1"/>
</dbReference>
<dbReference type="SUPFAM" id="SSF63380">
    <property type="entry name" value="Riboflavin synthase domain-like"/>
    <property type="match status" value="1"/>
</dbReference>
<dbReference type="RefSeq" id="WP_252590940.1">
    <property type="nucleotide sequence ID" value="NZ_CP099489.1"/>
</dbReference>
<dbReference type="Gene3D" id="3.40.50.80">
    <property type="entry name" value="Nucleotide-binding domain of ferredoxin-NADP reductase (FNR) module"/>
    <property type="match status" value="1"/>
</dbReference>
<dbReference type="InterPro" id="IPR017938">
    <property type="entry name" value="Riboflavin_synthase-like_b-brl"/>
</dbReference>
<evidence type="ECO:0000313" key="2">
    <source>
        <dbReference type="EMBL" id="USQ78148.1"/>
    </source>
</evidence>
<dbReference type="InterPro" id="IPR013113">
    <property type="entry name" value="SIP_FAD-bd"/>
</dbReference>
<dbReference type="Proteomes" id="UP001056455">
    <property type="component" value="Chromosome"/>
</dbReference>
<dbReference type="InterPro" id="IPR039374">
    <property type="entry name" value="SIP_fam"/>
</dbReference>
<dbReference type="CDD" id="cd06193">
    <property type="entry name" value="siderophore_interacting"/>
    <property type="match status" value="1"/>
</dbReference>
<feature type="domain" description="FAD-binding FR-type" evidence="1">
    <location>
        <begin position="12"/>
        <end position="145"/>
    </location>
</feature>
<dbReference type="PANTHER" id="PTHR30157:SF0">
    <property type="entry name" value="NADPH-DEPENDENT FERRIC-CHELATE REDUCTASE"/>
    <property type="match status" value="1"/>
</dbReference>
<dbReference type="InterPro" id="IPR039261">
    <property type="entry name" value="FNR_nucleotide-bd"/>
</dbReference>
<reference evidence="2" key="1">
    <citation type="submission" date="2022-06" db="EMBL/GenBank/DDBJ databases">
        <title>Ornithinimicrobium HY1793.</title>
        <authorList>
            <person name="Huang Y."/>
        </authorList>
    </citation>
    <scope>NUCLEOTIDE SEQUENCE</scope>
    <source>
        <strain evidence="2">HY1793</strain>
    </source>
</reference>
<accession>A0ABY4YMW1</accession>
<proteinExistence type="predicted"/>
<evidence type="ECO:0000259" key="1">
    <source>
        <dbReference type="PROSITE" id="PS51384"/>
    </source>
</evidence>
<name>A0ABY4YMW1_9MICO</name>
<sequence>MSTSTATATLTWRHFDVTVARLERLSPSFLRVTFTGDDLDEYADLGFDARTKLLFPVAGGFEHLPRGEDWFLRWRELPEAQRNPLRTYTTRAVRRETREVDVDVVLHGDAGPASRWANRVQLGDPLVLMGPNALAEGPHGGVEFRVPEAGRPVLLAGDETAVPAIATILSQLPAYSSGAAFLEVPQAGDRWEVPAPEGVSVTWLAREGRPHGELLVPAVQEAAGAMARTRTGGGVELEDVDIDADLLWELAAPGAGCEGELSAWFAGEAGVIKTLRRHLVRDLGIDRRSVSFMGYWRAGRAEN</sequence>